<keyword evidence="2" id="KW-1185">Reference proteome</keyword>
<dbReference type="EMBL" id="WPHG01000004">
    <property type="protein sequence ID" value="MVA98879.1"/>
    <property type="molecule type" value="Genomic_DNA"/>
</dbReference>
<organism evidence="1 2">
    <name type="scientific">Nitratireductor arenosus</name>
    <dbReference type="NCBI Taxonomy" id="2682096"/>
    <lineage>
        <taxon>Bacteria</taxon>
        <taxon>Pseudomonadati</taxon>
        <taxon>Pseudomonadota</taxon>
        <taxon>Alphaproteobacteria</taxon>
        <taxon>Hyphomicrobiales</taxon>
        <taxon>Phyllobacteriaceae</taxon>
        <taxon>Nitratireductor</taxon>
    </lineage>
</organism>
<reference evidence="1 2" key="1">
    <citation type="submission" date="2019-12" db="EMBL/GenBank/DDBJ databases">
        <title>Nitratireductor arenosus sp. nov., Isolated from sea sand, Jeju island, South Korea.</title>
        <authorList>
            <person name="Kim W."/>
        </authorList>
    </citation>
    <scope>NUCLEOTIDE SEQUENCE [LARGE SCALE GENOMIC DNA]</scope>
    <source>
        <strain evidence="1 2">CAU 1489</strain>
    </source>
</reference>
<gene>
    <name evidence="1" type="ORF">GN330_16650</name>
</gene>
<name>A0A844QMN8_9HYPH</name>
<proteinExistence type="predicted"/>
<comment type="caution">
    <text evidence="1">The sequence shown here is derived from an EMBL/GenBank/DDBJ whole genome shotgun (WGS) entry which is preliminary data.</text>
</comment>
<dbReference type="Pfam" id="PF04404">
    <property type="entry name" value="ERF"/>
    <property type="match status" value="1"/>
</dbReference>
<dbReference type="InterPro" id="IPR007499">
    <property type="entry name" value="ERF_bacteria_virus"/>
</dbReference>
<sequence length="272" mass="30438">MNTAVDIRKEDSTVQRYDDDQRADPFVQMIERVVLDPNASVDKLERMLALRNEEVENTRRRDREDAEIAAKRSYFAAMSKCQAELPVVTKNRNNTHTKSTYADLAAIEEQAMPIIHRYGFAVSFQPDGYNDKGELRILWEISHEEGHVRNGLGEIPLDAAGSQGKVNKTGTQAFGSTATYGRRYLLCMLFNISTGDDRDGNAIADGKAGDLITDDQARIIRTLIEETNSDIEQFCRLGGISAIPDMCIVDFDDAVRLLRAKKSRMEASGGQR</sequence>
<accession>A0A844QMN8</accession>
<evidence type="ECO:0000313" key="2">
    <source>
        <dbReference type="Proteomes" id="UP000463224"/>
    </source>
</evidence>
<dbReference type="RefSeq" id="WP_156713856.1">
    <property type="nucleotide sequence ID" value="NZ_WPHG01000004.1"/>
</dbReference>
<dbReference type="Proteomes" id="UP000463224">
    <property type="component" value="Unassembled WGS sequence"/>
</dbReference>
<evidence type="ECO:0000313" key="1">
    <source>
        <dbReference type="EMBL" id="MVA98879.1"/>
    </source>
</evidence>
<protein>
    <submittedName>
        <fullName evidence="1">ERF family protein</fullName>
    </submittedName>
</protein>
<dbReference type="AlphaFoldDB" id="A0A844QMN8"/>